<dbReference type="InterPro" id="IPR013786">
    <property type="entry name" value="AcylCoA_DH/ox_N"/>
</dbReference>
<evidence type="ECO:0000256" key="5">
    <source>
        <dbReference type="ARBA" id="ARBA00023002"/>
    </source>
</evidence>
<evidence type="ECO:0000256" key="6">
    <source>
        <dbReference type="RuleBase" id="RU362125"/>
    </source>
</evidence>
<evidence type="ECO:0000256" key="1">
    <source>
        <dbReference type="ARBA" id="ARBA00001974"/>
    </source>
</evidence>
<dbReference type="SUPFAM" id="SSF56645">
    <property type="entry name" value="Acyl-CoA dehydrogenase NM domain-like"/>
    <property type="match status" value="1"/>
</dbReference>
<protein>
    <submittedName>
        <fullName evidence="10">Acyl-CoA dehydrogenase</fullName>
    </submittedName>
</protein>
<gene>
    <name evidence="10" type="ORF">FPZ12_030490</name>
</gene>
<dbReference type="InterPro" id="IPR036250">
    <property type="entry name" value="AcylCo_DH-like_C"/>
</dbReference>
<dbReference type="FunFam" id="1.10.540.10:FF:000008">
    <property type="entry name" value="Acyl-CoA dehydrogenase"/>
    <property type="match status" value="1"/>
</dbReference>
<dbReference type="SUPFAM" id="SSF47203">
    <property type="entry name" value="Acyl-CoA dehydrogenase C-terminal domain-like"/>
    <property type="match status" value="1"/>
</dbReference>
<name>A0A5N0USZ4_9PSEU</name>
<dbReference type="Gene3D" id="1.10.540.10">
    <property type="entry name" value="Acyl-CoA dehydrogenase/oxidase, N-terminal domain"/>
    <property type="match status" value="1"/>
</dbReference>
<dbReference type="Gene3D" id="2.40.110.10">
    <property type="entry name" value="Butyryl-CoA Dehydrogenase, subunit A, domain 2"/>
    <property type="match status" value="1"/>
</dbReference>
<dbReference type="InterPro" id="IPR009100">
    <property type="entry name" value="AcylCoA_DH/oxidase_NM_dom_sf"/>
</dbReference>
<keyword evidence="5 6" id="KW-0560">Oxidoreductase</keyword>
<evidence type="ECO:0000256" key="4">
    <source>
        <dbReference type="ARBA" id="ARBA00022827"/>
    </source>
</evidence>
<keyword evidence="11" id="KW-1185">Reference proteome</keyword>
<dbReference type="Gene3D" id="1.20.140.10">
    <property type="entry name" value="Butyryl-CoA Dehydrogenase, subunit A, domain 3"/>
    <property type="match status" value="1"/>
</dbReference>
<dbReference type="EMBL" id="VMNW02000059">
    <property type="protein sequence ID" value="KAA9155171.1"/>
    <property type="molecule type" value="Genomic_DNA"/>
</dbReference>
<sequence length="398" mass="43461">MARLAQTHGLTDVQSEILSTVRSFVDKEIIPHAQELEHADAYPAEIVEGMKEMGLFGITIPEEYGGLGESLLTYALVVEEIARGWMSVSGVINTHFIVAHMISRHGTEEQKRKYLPKMAAGEIRGSFSMSEPDLGSDVAAIKTRAKRDGDDYVIDGSKMWLTNGGSSNLIALLVKTDEGADKAHQNLTTFLVEKPEGFGEVLPGLTIPGKIDKMGYKGVDTTEAVFDGFRIPAAQVLGEAPGKGFSFMMDGIEVGRVNVSARACGIAIRSFELAIEYAQQRKTFGKAIAEHQAIAFKLAEMATKVEAAHLMMVNAARLKDTGERNDVAAGMAKLIASEYCAEVTQEAFRIHGGYGYSKEYEIERLMREAPFLLIGEGTSEIQKTIISRGLLREYRSKG</sequence>
<evidence type="ECO:0000259" key="9">
    <source>
        <dbReference type="Pfam" id="PF02771"/>
    </source>
</evidence>
<dbReference type="Pfam" id="PF02771">
    <property type="entry name" value="Acyl-CoA_dh_N"/>
    <property type="match status" value="1"/>
</dbReference>
<dbReference type="OrthoDB" id="8876745at2"/>
<dbReference type="Proteomes" id="UP000319769">
    <property type="component" value="Unassembled WGS sequence"/>
</dbReference>
<keyword evidence="4 6" id="KW-0274">FAD</keyword>
<dbReference type="InterPro" id="IPR006091">
    <property type="entry name" value="Acyl-CoA_Oxase/DH_mid-dom"/>
</dbReference>
<evidence type="ECO:0000313" key="10">
    <source>
        <dbReference type="EMBL" id="KAA9155171.1"/>
    </source>
</evidence>
<dbReference type="InterPro" id="IPR009075">
    <property type="entry name" value="AcylCo_DH/oxidase_C"/>
</dbReference>
<dbReference type="PANTHER" id="PTHR43884:SF12">
    <property type="entry name" value="ISOVALERYL-COA DEHYDROGENASE, MITOCHONDRIAL-RELATED"/>
    <property type="match status" value="1"/>
</dbReference>
<evidence type="ECO:0000259" key="8">
    <source>
        <dbReference type="Pfam" id="PF02770"/>
    </source>
</evidence>
<keyword evidence="3 6" id="KW-0285">Flavoprotein</keyword>
<dbReference type="InterPro" id="IPR046373">
    <property type="entry name" value="Acyl-CoA_Oxase/DH_mid-dom_sf"/>
</dbReference>
<comment type="caution">
    <text evidence="10">The sequence shown here is derived from an EMBL/GenBank/DDBJ whole genome shotgun (WGS) entry which is preliminary data.</text>
</comment>
<dbReference type="Pfam" id="PF02770">
    <property type="entry name" value="Acyl-CoA_dh_M"/>
    <property type="match status" value="1"/>
</dbReference>
<evidence type="ECO:0000256" key="3">
    <source>
        <dbReference type="ARBA" id="ARBA00022630"/>
    </source>
</evidence>
<dbReference type="FunFam" id="1.20.140.10:FF:000001">
    <property type="entry name" value="Acyl-CoA dehydrogenase"/>
    <property type="match status" value="1"/>
</dbReference>
<comment type="cofactor">
    <cofactor evidence="1 6">
        <name>FAD</name>
        <dbReference type="ChEBI" id="CHEBI:57692"/>
    </cofactor>
</comment>
<dbReference type="RefSeq" id="WP_144754799.1">
    <property type="nucleotide sequence ID" value="NZ_VMNW02000059.1"/>
</dbReference>
<dbReference type="Pfam" id="PF00441">
    <property type="entry name" value="Acyl-CoA_dh_1"/>
    <property type="match status" value="1"/>
</dbReference>
<feature type="domain" description="Acyl-CoA oxidase/dehydrogenase middle" evidence="8">
    <location>
        <begin position="126"/>
        <end position="227"/>
    </location>
</feature>
<accession>A0A5N0USZ4</accession>
<dbReference type="GO" id="GO:0050660">
    <property type="term" value="F:flavin adenine dinucleotide binding"/>
    <property type="evidence" value="ECO:0007669"/>
    <property type="project" value="InterPro"/>
</dbReference>
<dbReference type="PIRSF" id="PIRSF016578">
    <property type="entry name" value="HsaA"/>
    <property type="match status" value="1"/>
</dbReference>
<evidence type="ECO:0000256" key="2">
    <source>
        <dbReference type="ARBA" id="ARBA00009347"/>
    </source>
</evidence>
<feature type="domain" description="Acyl-CoA dehydrogenase/oxidase N-terminal" evidence="9">
    <location>
        <begin position="11"/>
        <end position="122"/>
    </location>
</feature>
<feature type="domain" description="Acyl-CoA dehydrogenase/oxidase C-terminal" evidence="7">
    <location>
        <begin position="242"/>
        <end position="391"/>
    </location>
</feature>
<dbReference type="PANTHER" id="PTHR43884">
    <property type="entry name" value="ACYL-COA DEHYDROGENASE"/>
    <property type="match status" value="1"/>
</dbReference>
<organism evidence="10 11">
    <name type="scientific">Amycolatopsis acidicola</name>
    <dbReference type="NCBI Taxonomy" id="2596893"/>
    <lineage>
        <taxon>Bacteria</taxon>
        <taxon>Bacillati</taxon>
        <taxon>Actinomycetota</taxon>
        <taxon>Actinomycetes</taxon>
        <taxon>Pseudonocardiales</taxon>
        <taxon>Pseudonocardiaceae</taxon>
        <taxon>Amycolatopsis</taxon>
    </lineage>
</organism>
<dbReference type="AlphaFoldDB" id="A0A5N0USZ4"/>
<evidence type="ECO:0000259" key="7">
    <source>
        <dbReference type="Pfam" id="PF00441"/>
    </source>
</evidence>
<reference evidence="10" key="1">
    <citation type="submission" date="2019-09" db="EMBL/GenBank/DDBJ databases">
        <authorList>
            <person name="Teo W.F.A."/>
            <person name="Duangmal K."/>
        </authorList>
    </citation>
    <scope>NUCLEOTIDE SEQUENCE [LARGE SCALE GENOMIC DNA]</scope>
    <source>
        <strain evidence="10">K81G1</strain>
    </source>
</reference>
<dbReference type="GO" id="GO:0003995">
    <property type="term" value="F:acyl-CoA dehydrogenase activity"/>
    <property type="evidence" value="ECO:0007669"/>
    <property type="project" value="TreeGrafter"/>
</dbReference>
<dbReference type="InterPro" id="IPR037069">
    <property type="entry name" value="AcylCoA_DH/ox_N_sf"/>
</dbReference>
<evidence type="ECO:0000313" key="11">
    <source>
        <dbReference type="Proteomes" id="UP000319769"/>
    </source>
</evidence>
<proteinExistence type="inferred from homology"/>
<comment type="similarity">
    <text evidence="2 6">Belongs to the acyl-CoA dehydrogenase family.</text>
</comment>